<dbReference type="Pfam" id="PF11561">
    <property type="entry name" value="Saw1"/>
    <property type="match status" value="1"/>
</dbReference>
<dbReference type="EMBL" id="HG793129">
    <property type="protein sequence ID" value="CDK28635.1"/>
    <property type="molecule type" value="Genomic_DNA"/>
</dbReference>
<keyword evidence="2" id="KW-1185">Reference proteome</keyword>
<dbReference type="GO" id="GO:0000736">
    <property type="term" value="P:double-strand break repair via single-strand annealing, removal of nonhomologous ends"/>
    <property type="evidence" value="ECO:0007669"/>
    <property type="project" value="InterPro"/>
</dbReference>
<dbReference type="Proteomes" id="UP000019384">
    <property type="component" value="Unassembled WGS sequence"/>
</dbReference>
<proteinExistence type="predicted"/>
<reference evidence="1" key="1">
    <citation type="submission" date="2013-12" db="EMBL/GenBank/DDBJ databases">
        <authorList>
            <person name="Genoscope - CEA"/>
        </authorList>
    </citation>
    <scope>NUCLEOTIDE SEQUENCE</scope>
    <source>
        <strain evidence="1">CBS 1993</strain>
    </source>
</reference>
<reference evidence="1" key="2">
    <citation type="submission" date="2014-02" db="EMBL/GenBank/DDBJ databases">
        <title>Complete DNA sequence of /Kuraishia capsulata/ illustrates novel genomic features among budding yeasts (/Saccharomycotina/).</title>
        <authorList>
            <person name="Morales L."/>
            <person name="Noel B."/>
            <person name="Porcel B."/>
            <person name="Marcet-Houben M."/>
            <person name="Hullo M-F."/>
            <person name="Sacerdot C."/>
            <person name="Tekaia F."/>
            <person name="Leh-Louis V."/>
            <person name="Despons L."/>
            <person name="Khanna V."/>
            <person name="Aury J-M."/>
            <person name="Barbe V."/>
            <person name="Couloux A."/>
            <person name="Labadie K."/>
            <person name="Pelletier E."/>
            <person name="Souciet J-L."/>
            <person name="Boekhout T."/>
            <person name="Gabaldon T."/>
            <person name="Wincker P."/>
            <person name="Dujon B."/>
        </authorList>
    </citation>
    <scope>NUCLEOTIDE SEQUENCE</scope>
    <source>
        <strain evidence="1">CBS 1993</strain>
    </source>
</reference>
<dbReference type="GO" id="GO:0070336">
    <property type="term" value="F:flap-structured DNA binding"/>
    <property type="evidence" value="ECO:0007669"/>
    <property type="project" value="InterPro"/>
</dbReference>
<protein>
    <submittedName>
        <fullName evidence="1">Uncharacterized protein</fullName>
    </submittedName>
</protein>
<name>W6MXC2_9ASCO</name>
<dbReference type="GeneID" id="34522013"/>
<dbReference type="AlphaFoldDB" id="W6MXC2"/>
<organism evidence="1 2">
    <name type="scientific">Kuraishia capsulata CBS 1993</name>
    <dbReference type="NCBI Taxonomy" id="1382522"/>
    <lineage>
        <taxon>Eukaryota</taxon>
        <taxon>Fungi</taxon>
        <taxon>Dikarya</taxon>
        <taxon>Ascomycota</taxon>
        <taxon>Saccharomycotina</taxon>
        <taxon>Pichiomycetes</taxon>
        <taxon>Pichiales</taxon>
        <taxon>Pichiaceae</taxon>
        <taxon>Kuraishia</taxon>
    </lineage>
</organism>
<accession>W6MXC2</accession>
<evidence type="ECO:0000313" key="2">
    <source>
        <dbReference type="Proteomes" id="UP000019384"/>
    </source>
</evidence>
<dbReference type="RefSeq" id="XP_022460625.1">
    <property type="nucleotide sequence ID" value="XM_022601372.1"/>
</dbReference>
<gene>
    <name evidence="1" type="ORF">KUCA_T00004619001</name>
</gene>
<evidence type="ECO:0000313" key="1">
    <source>
        <dbReference type="EMBL" id="CDK28635.1"/>
    </source>
</evidence>
<dbReference type="InterPro" id="IPR021624">
    <property type="entry name" value="Saw1"/>
</dbReference>
<sequence>MAPKRAFLRVSAHKVIPVRVFINHQAIRQASENAATAAIPAVTHNKNRKVLVRLRRAPKKIKIRERELSLMLEQLKGDILKYVLDTSLENLLIISTARDIAESASKGKYQISIPLEQNGWKCVLVMTSETVQQIRDALDPLILGSKKLSGLLIKEDIWSADKEAGATQILEEEGETRGGGIGEALTGEVQILQEEEEGEENGNLRDIPAKKQMTAKYHHLQILGHSIDVHVHGRPERRVKA</sequence>
<dbReference type="HOGENOM" id="CLU_1151937_0_0_1"/>